<reference evidence="1 2" key="1">
    <citation type="submission" date="2016-02" db="EMBL/GenBank/DDBJ databases">
        <title>Complete Genome of H5569, the type strain of the newly described species Haematospirillium jordaniae.</title>
        <authorList>
            <person name="Nicholson A.C."/>
            <person name="Humrighouse B.W."/>
            <person name="Loparov V."/>
            <person name="McQuiston J.R."/>
        </authorList>
    </citation>
    <scope>NUCLEOTIDE SEQUENCE [LARGE SCALE GENOMIC DNA]</scope>
    <source>
        <strain evidence="1 2">H5569</strain>
    </source>
</reference>
<gene>
    <name evidence="1" type="ORF">AY555_09535</name>
</gene>
<evidence type="ECO:0000313" key="2">
    <source>
        <dbReference type="Proteomes" id="UP000076066"/>
    </source>
</evidence>
<dbReference type="KEGG" id="hjo:AY555_09535"/>
<dbReference type="RefSeq" id="WP_066136871.1">
    <property type="nucleotide sequence ID" value="NZ_CP014525.1"/>
</dbReference>
<dbReference type="Proteomes" id="UP000076066">
    <property type="component" value="Chromosome"/>
</dbReference>
<keyword evidence="2" id="KW-1185">Reference proteome</keyword>
<dbReference type="OrthoDB" id="9810387at2"/>
<accession>A0A143DG30</accession>
<dbReference type="PIRSF" id="PIRSF031780">
    <property type="entry name" value="UCP031780"/>
    <property type="match status" value="1"/>
</dbReference>
<dbReference type="InterPro" id="IPR009945">
    <property type="entry name" value="ATPase_inh_sub_z"/>
</dbReference>
<proteinExistence type="predicted"/>
<dbReference type="InterPro" id="IPR038293">
    <property type="entry name" value="ATPase_inh_sub_z_sf"/>
</dbReference>
<dbReference type="AlphaFoldDB" id="A0A143DG30"/>
<dbReference type="Pfam" id="PF07345">
    <property type="entry name" value="ATPaseInh_sub_z"/>
    <property type="match status" value="1"/>
</dbReference>
<evidence type="ECO:0000313" key="1">
    <source>
        <dbReference type="EMBL" id="AMW35681.1"/>
    </source>
</evidence>
<name>A0A143DG30_9PROT</name>
<protein>
    <submittedName>
        <fullName evidence="1">Aldolase</fullName>
    </submittedName>
</protein>
<dbReference type="Gene3D" id="1.10.790.20">
    <property type="entry name" value="Domain of unknown function DUF1476"/>
    <property type="match status" value="1"/>
</dbReference>
<dbReference type="GeneID" id="53317394"/>
<organism evidence="1 2">
    <name type="scientific">Haematospirillum jordaniae</name>
    <dbReference type="NCBI Taxonomy" id="1549855"/>
    <lineage>
        <taxon>Bacteria</taxon>
        <taxon>Pseudomonadati</taxon>
        <taxon>Pseudomonadota</taxon>
        <taxon>Alphaproteobacteria</taxon>
        <taxon>Rhodospirillales</taxon>
        <taxon>Novispirillaceae</taxon>
        <taxon>Haematospirillum</taxon>
    </lineage>
</organism>
<dbReference type="STRING" id="1549855.AY555_09535"/>
<dbReference type="EMBL" id="CP014525">
    <property type="protein sequence ID" value="AMW35681.1"/>
    <property type="molecule type" value="Genomic_DNA"/>
</dbReference>
<sequence>MAEVFRDREKAFEAQFGHDQDLAFRIRARGNKVLGLWVAEALGIAGGGAEEYARSLVAVALEKAGEEGVIRKILTDFQERDVDMTEARLKVKIEKIMVEARDSILRDG</sequence>